<dbReference type="RefSeq" id="WP_189536595.1">
    <property type="nucleotide sequence ID" value="NZ_BMYX01000025.1"/>
</dbReference>
<sequence>MQWEKLGVVWKPDGSLPWARSHASCPTPVRLRDGTLRVFVQSRDANNVGRVGYVDLDPDNPRRVLNVSRTPVLDVGEPGTFDHSGMLQTSVVPMPDGRLFLYYVGFELCHSIRYRLLTGLAVSEDGGDTFRRVRPTPILERSPTELYFRGGPHVLRENGRFRMWYVAGSTWEEIDGKSMPVYELRYIESENGIDWPDSGRLVFSFHNDNEHGLGRPVVYHDPDGYRMYYSIRRRNPARYGIGYAISQNGLAWERKDHLAGIDVSPDGWDAQSVEFGFEIEAGGHTWLLYNGNDFGGTGFGIARRVVP</sequence>
<proteinExistence type="predicted"/>
<accession>A0A918UBA2</accession>
<dbReference type="AlphaFoldDB" id="A0A918UBA2"/>
<evidence type="ECO:0008006" key="3">
    <source>
        <dbReference type="Google" id="ProtNLM"/>
    </source>
</evidence>
<protein>
    <recommendedName>
        <fullName evidence="3">Glycosyl hydrolase family 32</fullName>
    </recommendedName>
</protein>
<keyword evidence="2" id="KW-1185">Reference proteome</keyword>
<gene>
    <name evidence="1" type="ORF">GCM10011289_34160</name>
</gene>
<dbReference type="PANTHER" id="PTHR35279">
    <property type="match status" value="1"/>
</dbReference>
<dbReference type="Proteomes" id="UP000645257">
    <property type="component" value="Unassembled WGS sequence"/>
</dbReference>
<comment type="caution">
    <text evidence="1">The sequence shown here is derived from an EMBL/GenBank/DDBJ whole genome shotgun (WGS) entry which is preliminary data.</text>
</comment>
<reference evidence="1" key="2">
    <citation type="submission" date="2020-09" db="EMBL/GenBank/DDBJ databases">
        <authorList>
            <person name="Sun Q."/>
            <person name="Kim S."/>
        </authorList>
    </citation>
    <scope>NUCLEOTIDE SEQUENCE</scope>
    <source>
        <strain evidence="1">KCTC 32182</strain>
    </source>
</reference>
<name>A0A918UBA2_9NEIS</name>
<dbReference type="InterPro" id="IPR023296">
    <property type="entry name" value="Glyco_hydro_beta-prop_sf"/>
</dbReference>
<evidence type="ECO:0000313" key="1">
    <source>
        <dbReference type="EMBL" id="GGY27978.1"/>
    </source>
</evidence>
<organism evidence="1 2">
    <name type="scientific">Paludibacterium paludis</name>
    <dbReference type="NCBI Taxonomy" id="1225769"/>
    <lineage>
        <taxon>Bacteria</taxon>
        <taxon>Pseudomonadati</taxon>
        <taxon>Pseudomonadota</taxon>
        <taxon>Betaproteobacteria</taxon>
        <taxon>Neisseriales</taxon>
        <taxon>Chromobacteriaceae</taxon>
        <taxon>Paludibacterium</taxon>
    </lineage>
</organism>
<dbReference type="Gene3D" id="2.115.10.20">
    <property type="entry name" value="Glycosyl hydrolase domain, family 43"/>
    <property type="match status" value="2"/>
</dbReference>
<dbReference type="PANTHER" id="PTHR35279:SF1">
    <property type="entry name" value="ARABINANASE_LEVANSUCRASE_INVERTASE"/>
    <property type="match status" value="1"/>
</dbReference>
<dbReference type="EMBL" id="BMYX01000025">
    <property type="protein sequence ID" value="GGY27978.1"/>
    <property type="molecule type" value="Genomic_DNA"/>
</dbReference>
<dbReference type="SUPFAM" id="SSF75005">
    <property type="entry name" value="Arabinanase/levansucrase/invertase"/>
    <property type="match status" value="1"/>
</dbReference>
<reference evidence="1" key="1">
    <citation type="journal article" date="2014" name="Int. J. Syst. Evol. Microbiol.">
        <title>Complete genome sequence of Corynebacterium casei LMG S-19264T (=DSM 44701T), isolated from a smear-ripened cheese.</title>
        <authorList>
            <consortium name="US DOE Joint Genome Institute (JGI-PGF)"/>
            <person name="Walter F."/>
            <person name="Albersmeier A."/>
            <person name="Kalinowski J."/>
            <person name="Ruckert C."/>
        </authorList>
    </citation>
    <scope>NUCLEOTIDE SEQUENCE</scope>
    <source>
        <strain evidence="1">KCTC 32182</strain>
    </source>
</reference>
<evidence type="ECO:0000313" key="2">
    <source>
        <dbReference type="Proteomes" id="UP000645257"/>
    </source>
</evidence>